<dbReference type="Proteomes" id="UP001151760">
    <property type="component" value="Unassembled WGS sequence"/>
</dbReference>
<name>A0ABQ4XK16_9ASTR</name>
<organism evidence="2 3">
    <name type="scientific">Tanacetum coccineum</name>
    <dbReference type="NCBI Taxonomy" id="301880"/>
    <lineage>
        <taxon>Eukaryota</taxon>
        <taxon>Viridiplantae</taxon>
        <taxon>Streptophyta</taxon>
        <taxon>Embryophyta</taxon>
        <taxon>Tracheophyta</taxon>
        <taxon>Spermatophyta</taxon>
        <taxon>Magnoliopsida</taxon>
        <taxon>eudicotyledons</taxon>
        <taxon>Gunneridae</taxon>
        <taxon>Pentapetalae</taxon>
        <taxon>asterids</taxon>
        <taxon>campanulids</taxon>
        <taxon>Asterales</taxon>
        <taxon>Asteraceae</taxon>
        <taxon>Asteroideae</taxon>
        <taxon>Anthemideae</taxon>
        <taxon>Anthemidinae</taxon>
        <taxon>Tanacetum</taxon>
    </lineage>
</organism>
<keyword evidence="3" id="KW-1185">Reference proteome</keyword>
<sequence>DAQFDAYEFINPFATPVTGVGESSSRPVDPSNMHKFYQRHPSKYHWTKDHPLEKVHGNLLKPVQTRRQLATYLEICMFALTVSTAEPNNIKEAMVDHAWIEASLKWLWKNKKDEESIVIRNKARLVAKGYRQEKGIAIEESFAPVARLEVVRIFIAYGAHKSFPIFQIDIKTAFLNGHLKEEVYANQPD</sequence>
<feature type="non-terminal residue" evidence="2">
    <location>
        <position position="1"/>
    </location>
</feature>
<dbReference type="EMBL" id="BQNB010009568">
    <property type="protein sequence ID" value="GJS65303.1"/>
    <property type="molecule type" value="Genomic_DNA"/>
</dbReference>
<evidence type="ECO:0000313" key="2">
    <source>
        <dbReference type="EMBL" id="GJS65303.1"/>
    </source>
</evidence>
<comment type="caution">
    <text evidence="2">The sequence shown here is derived from an EMBL/GenBank/DDBJ whole genome shotgun (WGS) entry which is preliminary data.</text>
</comment>
<feature type="domain" description="Reverse transcriptase Ty1/copia-type" evidence="1">
    <location>
        <begin position="103"/>
        <end position="188"/>
    </location>
</feature>
<reference evidence="2" key="2">
    <citation type="submission" date="2022-01" db="EMBL/GenBank/DDBJ databases">
        <authorList>
            <person name="Yamashiro T."/>
            <person name="Shiraishi A."/>
            <person name="Satake H."/>
            <person name="Nakayama K."/>
        </authorList>
    </citation>
    <scope>NUCLEOTIDE SEQUENCE</scope>
</reference>
<evidence type="ECO:0000259" key="1">
    <source>
        <dbReference type="Pfam" id="PF07727"/>
    </source>
</evidence>
<dbReference type="Pfam" id="PF07727">
    <property type="entry name" value="RVT_2"/>
    <property type="match status" value="1"/>
</dbReference>
<evidence type="ECO:0000313" key="3">
    <source>
        <dbReference type="Proteomes" id="UP001151760"/>
    </source>
</evidence>
<dbReference type="InterPro" id="IPR013103">
    <property type="entry name" value="RVT_2"/>
</dbReference>
<protein>
    <submittedName>
        <fullName evidence="2">Gag-pol polyprotein</fullName>
    </submittedName>
</protein>
<accession>A0ABQ4XK16</accession>
<gene>
    <name evidence="2" type="ORF">Tco_0679867</name>
</gene>
<reference evidence="2" key="1">
    <citation type="journal article" date="2022" name="Int. J. Mol. Sci.">
        <title>Draft Genome of Tanacetum Coccineum: Genomic Comparison of Closely Related Tanacetum-Family Plants.</title>
        <authorList>
            <person name="Yamashiro T."/>
            <person name="Shiraishi A."/>
            <person name="Nakayama K."/>
            <person name="Satake H."/>
        </authorList>
    </citation>
    <scope>NUCLEOTIDE SEQUENCE</scope>
</reference>
<proteinExistence type="predicted"/>